<evidence type="ECO:0000313" key="2">
    <source>
        <dbReference type="EMBL" id="QIB67311.1"/>
    </source>
</evidence>
<dbReference type="Proteomes" id="UP000477680">
    <property type="component" value="Chromosome"/>
</dbReference>
<name>A0A6C0U5B9_9GAMM</name>
<dbReference type="AlphaFoldDB" id="A0A6C0U5B9"/>
<dbReference type="EMBL" id="CP048711">
    <property type="protein sequence ID" value="QIB67311.1"/>
    <property type="molecule type" value="Genomic_DNA"/>
</dbReference>
<accession>A0A6C0U5B9</accession>
<evidence type="ECO:0000313" key="3">
    <source>
        <dbReference type="Proteomes" id="UP000477680"/>
    </source>
</evidence>
<organism evidence="2 3">
    <name type="scientific">Kineobactrum salinum</name>
    <dbReference type="NCBI Taxonomy" id="2708301"/>
    <lineage>
        <taxon>Bacteria</taxon>
        <taxon>Pseudomonadati</taxon>
        <taxon>Pseudomonadota</taxon>
        <taxon>Gammaproteobacteria</taxon>
        <taxon>Cellvibrionales</taxon>
        <taxon>Halieaceae</taxon>
        <taxon>Kineobactrum</taxon>
    </lineage>
</organism>
<dbReference type="KEGG" id="kim:G3T16_19835"/>
<gene>
    <name evidence="2" type="ORF">G3T16_19835</name>
</gene>
<reference evidence="2 3" key="1">
    <citation type="submission" date="2020-02" db="EMBL/GenBank/DDBJ databases">
        <title>Genome sequencing for Kineobactrum sp. M2.</title>
        <authorList>
            <person name="Park S.-J."/>
        </authorList>
    </citation>
    <scope>NUCLEOTIDE SEQUENCE [LARGE SCALE GENOMIC DNA]</scope>
    <source>
        <strain evidence="2 3">M2</strain>
    </source>
</reference>
<evidence type="ECO:0000256" key="1">
    <source>
        <dbReference type="SAM" id="SignalP"/>
    </source>
</evidence>
<dbReference type="RefSeq" id="WP_163496738.1">
    <property type="nucleotide sequence ID" value="NZ_CP048711.1"/>
</dbReference>
<sequence length="204" mass="23115">MTYRRIIARALALPVVLHMMVALAGESQSPQQLDPSVRRDYSGTMEMPDGIALFNLMTTWASVSKRNPDDLPHHVKMVTGLSEKASKHLVNYLLDLNRRMNKEINSSVRMLTCTPNVGSRSISEYALIADTTDDISEGIYKKYYMVAIAQLPQDEIKALGQLVDATKSSSSYLAVNHSEDYHQRPVEYLRQVFQTYCDRKGDQR</sequence>
<keyword evidence="3" id="KW-1185">Reference proteome</keyword>
<feature type="signal peptide" evidence="1">
    <location>
        <begin position="1"/>
        <end position="24"/>
    </location>
</feature>
<feature type="chain" id="PRO_5025673897" evidence="1">
    <location>
        <begin position="25"/>
        <end position="204"/>
    </location>
</feature>
<keyword evidence="1" id="KW-0732">Signal</keyword>
<protein>
    <submittedName>
        <fullName evidence="2">Uncharacterized protein</fullName>
    </submittedName>
</protein>
<proteinExistence type="predicted"/>